<proteinExistence type="predicted"/>
<organism evidence="1 2">
    <name type="scientific">Planoprotostelium fungivorum</name>
    <dbReference type="NCBI Taxonomy" id="1890364"/>
    <lineage>
        <taxon>Eukaryota</taxon>
        <taxon>Amoebozoa</taxon>
        <taxon>Evosea</taxon>
        <taxon>Variosea</taxon>
        <taxon>Cavosteliida</taxon>
        <taxon>Cavosteliaceae</taxon>
        <taxon>Planoprotostelium</taxon>
    </lineage>
</organism>
<keyword evidence="2" id="KW-1185">Reference proteome</keyword>
<reference evidence="1 2" key="1">
    <citation type="journal article" date="2018" name="Genome Biol. Evol.">
        <title>Multiple Roots of Fruiting Body Formation in Amoebozoa.</title>
        <authorList>
            <person name="Hillmann F."/>
            <person name="Forbes G."/>
            <person name="Novohradska S."/>
            <person name="Ferling I."/>
            <person name="Riege K."/>
            <person name="Groth M."/>
            <person name="Westermann M."/>
            <person name="Marz M."/>
            <person name="Spaller T."/>
            <person name="Winckler T."/>
            <person name="Schaap P."/>
            <person name="Glockner G."/>
        </authorList>
    </citation>
    <scope>NUCLEOTIDE SEQUENCE [LARGE SCALE GENOMIC DNA]</scope>
    <source>
        <strain evidence="1 2">Jena</strain>
    </source>
</reference>
<dbReference type="Proteomes" id="UP000241769">
    <property type="component" value="Unassembled WGS sequence"/>
</dbReference>
<sequence>MSTAPQHPYNGNIKTPLYNPNELDLPCLRHGKIASGNYKADISGVSKRPGYIFNPPGVYLLDKAAAATPLYPKRLTTPFG</sequence>
<comment type="caution">
    <text evidence="1">The sequence shown here is derived from an EMBL/GenBank/DDBJ whole genome shotgun (WGS) entry which is preliminary data.</text>
</comment>
<protein>
    <submittedName>
        <fullName evidence="1">Uncharacterized protein</fullName>
    </submittedName>
</protein>
<dbReference type="AlphaFoldDB" id="A0A2P6ND94"/>
<gene>
    <name evidence="1" type="ORF">PROFUN_08759</name>
</gene>
<accession>A0A2P6ND94</accession>
<name>A0A2P6ND94_9EUKA</name>
<evidence type="ECO:0000313" key="1">
    <source>
        <dbReference type="EMBL" id="PRP81895.1"/>
    </source>
</evidence>
<evidence type="ECO:0000313" key="2">
    <source>
        <dbReference type="Proteomes" id="UP000241769"/>
    </source>
</evidence>
<dbReference type="InParanoid" id="A0A2P6ND94"/>
<dbReference type="EMBL" id="MDYQ01000115">
    <property type="protein sequence ID" value="PRP81895.1"/>
    <property type="molecule type" value="Genomic_DNA"/>
</dbReference>